<dbReference type="InterPro" id="IPR029428">
    <property type="entry name" value="MCRIP"/>
</dbReference>
<feature type="region of interest" description="Disordered" evidence="6">
    <location>
        <begin position="30"/>
        <end position="117"/>
    </location>
</feature>
<sequence length="387" mass="40599">MLLDCLLWRTAAQASGNFLDLGLGPEGRALLAAAQPQPRAPPQVQPVSQRPERHPCRVPRRGPFKGRGCVAGPPPPRSAGRPLKGPRPRHPPSASRAEGARSGCGPAGGEGAEGAGALRPLRTMYTITKGPSKLVAQRRTGAQRGWARSHAAAGGEQARRAPEMPASRAADPAAPTGSAAGTLAPVEGWASCHWPGQPTNALGPAGRDGPSGHLDMECPSGRAPAARAISTFLPPPGPRLVFNRVNGRRPPATSPSLKGTQETYTLAHEENVRFVSEAWQQVEQQLGGGPAGESGPRPVQYVERTPNPRLQTGEVGVQTPSAVTHQSPPRRAVTCQAPTQKRDHVPCRRDGGSGAVARRPLLGAHCVPCVGRGGRGGKRERRRHGPR</sequence>
<dbReference type="Pfam" id="PF14799">
    <property type="entry name" value="FAM195"/>
    <property type="match status" value="1"/>
</dbReference>
<protein>
    <recommendedName>
        <fullName evidence="9">Protein FAM195A</fullName>
    </recommendedName>
</protein>
<accession>A0AB34H2H8</accession>
<evidence type="ECO:0000256" key="6">
    <source>
        <dbReference type="SAM" id="MobiDB-lite"/>
    </source>
</evidence>
<dbReference type="EMBL" id="JAIQCJ010001983">
    <property type="protein sequence ID" value="KAJ8786498.1"/>
    <property type="molecule type" value="Genomic_DNA"/>
</dbReference>
<dbReference type="AlphaFoldDB" id="A0AB34H2H8"/>
<evidence type="ECO:0000256" key="4">
    <source>
        <dbReference type="ARBA" id="ARBA00022490"/>
    </source>
</evidence>
<feature type="region of interest" description="Disordered" evidence="6">
    <location>
        <begin position="337"/>
        <end position="356"/>
    </location>
</feature>
<evidence type="ECO:0000256" key="1">
    <source>
        <dbReference type="ARBA" id="ARBA00004123"/>
    </source>
</evidence>
<keyword evidence="4" id="KW-0963">Cytoplasm</keyword>
<dbReference type="Proteomes" id="UP001159641">
    <property type="component" value="Unassembled WGS sequence"/>
</dbReference>
<evidence type="ECO:0000256" key="2">
    <source>
        <dbReference type="ARBA" id="ARBA00004210"/>
    </source>
</evidence>
<comment type="caution">
    <text evidence="7">The sequence shown here is derived from an EMBL/GenBank/DDBJ whole genome shotgun (WGS) entry which is preliminary data.</text>
</comment>
<proteinExistence type="inferred from homology"/>
<gene>
    <name evidence="7" type="ORF">J1605_005987</name>
</gene>
<organism evidence="7 8">
    <name type="scientific">Eschrichtius robustus</name>
    <name type="common">California gray whale</name>
    <name type="synonym">Eschrichtius gibbosus</name>
    <dbReference type="NCBI Taxonomy" id="9764"/>
    <lineage>
        <taxon>Eukaryota</taxon>
        <taxon>Metazoa</taxon>
        <taxon>Chordata</taxon>
        <taxon>Craniata</taxon>
        <taxon>Vertebrata</taxon>
        <taxon>Euteleostomi</taxon>
        <taxon>Mammalia</taxon>
        <taxon>Eutheria</taxon>
        <taxon>Laurasiatheria</taxon>
        <taxon>Artiodactyla</taxon>
        <taxon>Whippomorpha</taxon>
        <taxon>Cetacea</taxon>
        <taxon>Mysticeti</taxon>
        <taxon>Eschrichtiidae</taxon>
        <taxon>Eschrichtius</taxon>
    </lineage>
</organism>
<name>A0AB34H2H8_ESCRO</name>
<evidence type="ECO:0000313" key="7">
    <source>
        <dbReference type="EMBL" id="KAJ8786498.1"/>
    </source>
</evidence>
<keyword evidence="8" id="KW-1185">Reference proteome</keyword>
<feature type="compositionally biased region" description="Low complexity" evidence="6">
    <location>
        <begin position="169"/>
        <end position="185"/>
    </location>
</feature>
<feature type="region of interest" description="Disordered" evidence="6">
    <location>
        <begin position="129"/>
        <end position="219"/>
    </location>
</feature>
<dbReference type="GO" id="GO:0005634">
    <property type="term" value="C:nucleus"/>
    <property type="evidence" value="ECO:0007669"/>
    <property type="project" value="UniProtKB-SubCell"/>
</dbReference>
<dbReference type="GO" id="GO:0010494">
    <property type="term" value="C:cytoplasmic stress granule"/>
    <property type="evidence" value="ECO:0007669"/>
    <property type="project" value="UniProtKB-SubCell"/>
</dbReference>
<evidence type="ECO:0000256" key="3">
    <source>
        <dbReference type="ARBA" id="ARBA00010821"/>
    </source>
</evidence>
<evidence type="ECO:0000256" key="5">
    <source>
        <dbReference type="ARBA" id="ARBA00023242"/>
    </source>
</evidence>
<keyword evidence="5" id="KW-0539">Nucleus</keyword>
<evidence type="ECO:0000313" key="8">
    <source>
        <dbReference type="Proteomes" id="UP001159641"/>
    </source>
</evidence>
<reference evidence="7 8" key="1">
    <citation type="submission" date="2022-11" db="EMBL/GenBank/DDBJ databases">
        <title>Whole genome sequence of Eschrichtius robustus ER-17-0199.</title>
        <authorList>
            <person name="Bruniche-Olsen A."/>
            <person name="Black A.N."/>
            <person name="Fields C.J."/>
            <person name="Walden K."/>
            <person name="Dewoody J.A."/>
        </authorList>
    </citation>
    <scope>NUCLEOTIDE SEQUENCE [LARGE SCALE GENOMIC DNA]</scope>
    <source>
        <strain evidence="7">ER-17-0199</strain>
        <tissue evidence="7">Blubber</tissue>
    </source>
</reference>
<comment type="subcellular location">
    <subcellularLocation>
        <location evidence="2">Cytoplasm</location>
        <location evidence="2">Stress granule</location>
    </subcellularLocation>
    <subcellularLocation>
        <location evidence="1">Nucleus</location>
    </subcellularLocation>
</comment>
<feature type="compositionally biased region" description="Gly residues" evidence="6">
    <location>
        <begin position="105"/>
        <end position="114"/>
    </location>
</feature>
<comment type="similarity">
    <text evidence="3">Belongs to the MCRIP family.</text>
</comment>
<feature type="compositionally biased region" description="Basic and acidic residues" evidence="6">
    <location>
        <begin position="340"/>
        <end position="351"/>
    </location>
</feature>
<evidence type="ECO:0008006" key="9">
    <source>
        <dbReference type="Google" id="ProtNLM"/>
    </source>
</evidence>
<feature type="compositionally biased region" description="Low complexity" evidence="6">
    <location>
        <begin position="92"/>
        <end position="104"/>
    </location>
</feature>